<dbReference type="GeneID" id="27708045"/>
<feature type="domain" description="GST N-terminal" evidence="1">
    <location>
        <begin position="4"/>
        <end position="97"/>
    </location>
</feature>
<dbReference type="InterPro" id="IPR036249">
    <property type="entry name" value="Thioredoxin-like_sf"/>
</dbReference>
<evidence type="ECO:0000313" key="2">
    <source>
        <dbReference type="EMBL" id="KIY02161.1"/>
    </source>
</evidence>
<dbReference type="EMBL" id="KN848064">
    <property type="protein sequence ID" value="KIY02161.1"/>
    <property type="molecule type" value="Genomic_DNA"/>
</dbReference>
<dbReference type="PROSITE" id="PS50404">
    <property type="entry name" value="GST_NTER"/>
    <property type="match status" value="1"/>
</dbReference>
<dbReference type="OrthoDB" id="4218506at2759"/>
<dbReference type="Gene3D" id="3.40.30.10">
    <property type="entry name" value="Glutaredoxin"/>
    <property type="match status" value="1"/>
</dbReference>
<dbReference type="CDD" id="cd00570">
    <property type="entry name" value="GST_N_family"/>
    <property type="match status" value="1"/>
</dbReference>
<accession>A0A0D2HJT5</accession>
<dbReference type="Proteomes" id="UP000053411">
    <property type="component" value="Unassembled WGS sequence"/>
</dbReference>
<gene>
    <name evidence="2" type="ORF">Z520_02299</name>
</gene>
<dbReference type="InterPro" id="IPR036282">
    <property type="entry name" value="Glutathione-S-Trfase_C_sf"/>
</dbReference>
<protein>
    <recommendedName>
        <fullName evidence="1">GST N-terminal domain-containing protein</fullName>
    </recommendedName>
</protein>
<evidence type="ECO:0000259" key="1">
    <source>
        <dbReference type="PROSITE" id="PS50404"/>
    </source>
</evidence>
<dbReference type="SUPFAM" id="SSF52833">
    <property type="entry name" value="Thioredoxin-like"/>
    <property type="match status" value="1"/>
</dbReference>
<organism evidence="2 3">
    <name type="scientific">Fonsecaea multimorphosa CBS 102226</name>
    <dbReference type="NCBI Taxonomy" id="1442371"/>
    <lineage>
        <taxon>Eukaryota</taxon>
        <taxon>Fungi</taxon>
        <taxon>Dikarya</taxon>
        <taxon>Ascomycota</taxon>
        <taxon>Pezizomycotina</taxon>
        <taxon>Eurotiomycetes</taxon>
        <taxon>Chaetothyriomycetidae</taxon>
        <taxon>Chaetothyriales</taxon>
        <taxon>Herpotrichiellaceae</taxon>
        <taxon>Fonsecaea</taxon>
    </lineage>
</organism>
<dbReference type="AlphaFoldDB" id="A0A0D2HJT5"/>
<sequence>MGEVPYTLYYASHSICSIMVRVTFALRGPPKDGKGMQMKEQEVDIGDRAEQIEEEFLCDINPEGYVPVLAHPQLLPKPMPESVDITRYFAEHYPRLWPDEYAEEIESLLDALHQINFYALTFGGLPHRGEVLQKSLRAKLAQPGISDRYRRALEYKLDQRQAMELNILPEQVAANEERSRTFNAQIEALMAKHADGKDNKYIYGEEPTALDAHVLCFLSRLYDKGRTHLISPRLLKYLMDFREGDAWRAVVPSGSTVPLYIE</sequence>
<dbReference type="SUPFAM" id="SSF47616">
    <property type="entry name" value="GST C-terminal domain-like"/>
    <property type="match status" value="1"/>
</dbReference>
<reference evidence="2 3" key="1">
    <citation type="submission" date="2015-01" db="EMBL/GenBank/DDBJ databases">
        <title>The Genome Sequence of Fonsecaea multimorphosa CBS 102226.</title>
        <authorList>
            <consortium name="The Broad Institute Genomics Platform"/>
            <person name="Cuomo C."/>
            <person name="de Hoog S."/>
            <person name="Gorbushina A."/>
            <person name="Stielow B."/>
            <person name="Teixiera M."/>
            <person name="Abouelleil A."/>
            <person name="Chapman S.B."/>
            <person name="Priest M."/>
            <person name="Young S.K."/>
            <person name="Wortman J."/>
            <person name="Nusbaum C."/>
            <person name="Birren B."/>
        </authorList>
    </citation>
    <scope>NUCLEOTIDE SEQUENCE [LARGE SCALE GENOMIC DNA]</scope>
    <source>
        <strain evidence="2 3">CBS 102226</strain>
    </source>
</reference>
<dbReference type="InterPro" id="IPR004045">
    <property type="entry name" value="Glutathione_S-Trfase_N"/>
</dbReference>
<proteinExistence type="predicted"/>
<keyword evidence="3" id="KW-1185">Reference proteome</keyword>
<evidence type="ECO:0000313" key="3">
    <source>
        <dbReference type="Proteomes" id="UP000053411"/>
    </source>
</evidence>
<name>A0A0D2HJT5_9EURO</name>
<dbReference type="RefSeq" id="XP_016636283.1">
    <property type="nucleotide sequence ID" value="XM_016772813.1"/>
</dbReference>
<dbReference type="VEuPathDB" id="FungiDB:Z520_02299"/>